<feature type="transmembrane region" description="Helical" evidence="7">
    <location>
        <begin position="156"/>
        <end position="179"/>
    </location>
</feature>
<evidence type="ECO:0000313" key="10">
    <source>
        <dbReference type="Proteomes" id="UP001163828"/>
    </source>
</evidence>
<organism evidence="9 10">
    <name type="scientific">Lentinula boryana</name>
    <dbReference type="NCBI Taxonomy" id="40481"/>
    <lineage>
        <taxon>Eukaryota</taxon>
        <taxon>Fungi</taxon>
        <taxon>Dikarya</taxon>
        <taxon>Basidiomycota</taxon>
        <taxon>Agaricomycotina</taxon>
        <taxon>Agaricomycetes</taxon>
        <taxon>Agaricomycetidae</taxon>
        <taxon>Agaricales</taxon>
        <taxon>Marasmiineae</taxon>
        <taxon>Omphalotaceae</taxon>
        <taxon>Lentinula</taxon>
    </lineage>
</organism>
<feature type="transmembrane region" description="Helical" evidence="7">
    <location>
        <begin position="365"/>
        <end position="382"/>
    </location>
</feature>
<accession>A0ABQ8Q720</accession>
<feature type="transmembrane region" description="Helical" evidence="7">
    <location>
        <begin position="99"/>
        <end position="118"/>
    </location>
</feature>
<comment type="caution">
    <text evidence="9">The sequence shown here is derived from an EMBL/GenBank/DDBJ whole genome shotgun (WGS) entry which is preliminary data.</text>
</comment>
<proteinExistence type="predicted"/>
<feature type="transmembrane region" description="Helical" evidence="7">
    <location>
        <begin position="227"/>
        <end position="248"/>
    </location>
</feature>
<keyword evidence="3 7" id="KW-0812">Transmembrane</keyword>
<evidence type="ECO:0000259" key="8">
    <source>
        <dbReference type="PROSITE" id="PS50850"/>
    </source>
</evidence>
<keyword evidence="5 7" id="KW-0472">Membrane</keyword>
<protein>
    <submittedName>
        <fullName evidence="9">Major facilitator superfamily domain-containing protein</fullName>
    </submittedName>
</protein>
<name>A0ABQ8Q720_9AGAR</name>
<dbReference type="PANTHER" id="PTHR23501:SF191">
    <property type="entry name" value="VACUOLAR BASIC AMINO ACID TRANSPORTER 4"/>
    <property type="match status" value="1"/>
</dbReference>
<evidence type="ECO:0000256" key="7">
    <source>
        <dbReference type="SAM" id="Phobius"/>
    </source>
</evidence>
<feature type="compositionally biased region" description="Acidic residues" evidence="6">
    <location>
        <begin position="565"/>
        <end position="576"/>
    </location>
</feature>
<dbReference type="Gene3D" id="1.20.1250.20">
    <property type="entry name" value="MFS general substrate transporter like domains"/>
    <property type="match status" value="2"/>
</dbReference>
<gene>
    <name evidence="9" type="ORF">F5050DRAFT_1838318</name>
</gene>
<feature type="transmembrane region" description="Helical" evidence="7">
    <location>
        <begin position="32"/>
        <end position="56"/>
    </location>
</feature>
<feature type="transmembrane region" description="Helical" evidence="7">
    <location>
        <begin position="260"/>
        <end position="280"/>
    </location>
</feature>
<feature type="transmembrane region" description="Helical" evidence="7">
    <location>
        <begin position="301"/>
        <end position="321"/>
    </location>
</feature>
<keyword evidence="2" id="KW-0813">Transport</keyword>
<dbReference type="SUPFAM" id="SSF103473">
    <property type="entry name" value="MFS general substrate transporter"/>
    <property type="match status" value="1"/>
</dbReference>
<feature type="domain" description="Major facilitator superfamily (MFS) profile" evidence="8">
    <location>
        <begin position="34"/>
        <end position="522"/>
    </location>
</feature>
<evidence type="ECO:0000313" key="9">
    <source>
        <dbReference type="EMBL" id="KAJ3994322.1"/>
    </source>
</evidence>
<dbReference type="Pfam" id="PF07690">
    <property type="entry name" value="MFS_1"/>
    <property type="match status" value="1"/>
</dbReference>
<dbReference type="InterPro" id="IPR011701">
    <property type="entry name" value="MFS"/>
</dbReference>
<dbReference type="PRINTS" id="PR01036">
    <property type="entry name" value="TCRTETB"/>
</dbReference>
<evidence type="ECO:0000256" key="4">
    <source>
        <dbReference type="ARBA" id="ARBA00022989"/>
    </source>
</evidence>
<evidence type="ECO:0000256" key="3">
    <source>
        <dbReference type="ARBA" id="ARBA00022692"/>
    </source>
</evidence>
<dbReference type="PANTHER" id="PTHR23501">
    <property type="entry name" value="MAJOR FACILITATOR SUPERFAMILY"/>
    <property type="match status" value="1"/>
</dbReference>
<feature type="transmembrane region" description="Helical" evidence="7">
    <location>
        <begin position="394"/>
        <end position="417"/>
    </location>
</feature>
<dbReference type="InterPro" id="IPR036259">
    <property type="entry name" value="MFS_trans_sf"/>
</dbReference>
<evidence type="ECO:0000256" key="6">
    <source>
        <dbReference type="SAM" id="MobiDB-lite"/>
    </source>
</evidence>
<feature type="transmembrane region" description="Helical" evidence="7">
    <location>
        <begin position="185"/>
        <end position="207"/>
    </location>
</feature>
<reference evidence="9" key="1">
    <citation type="submission" date="2022-08" db="EMBL/GenBank/DDBJ databases">
        <authorList>
            <consortium name="DOE Joint Genome Institute"/>
            <person name="Min B."/>
            <person name="Riley R."/>
            <person name="Sierra-Patev S."/>
            <person name="Naranjo-Ortiz M."/>
            <person name="Looney B."/>
            <person name="Konkel Z."/>
            <person name="Slot J.C."/>
            <person name="Sakamoto Y."/>
            <person name="Steenwyk J.L."/>
            <person name="Rokas A."/>
            <person name="Carro J."/>
            <person name="Camarero S."/>
            <person name="Ferreira P."/>
            <person name="Molpeceres G."/>
            <person name="Ruiz-Duenas F.J."/>
            <person name="Serrano A."/>
            <person name="Henrissat B."/>
            <person name="Drula E."/>
            <person name="Hughes K.W."/>
            <person name="Mata J.L."/>
            <person name="Ishikawa N.K."/>
            <person name="Vargas-Isla R."/>
            <person name="Ushijima S."/>
            <person name="Smith C.A."/>
            <person name="Ahrendt S."/>
            <person name="Andreopoulos W."/>
            <person name="He G."/>
            <person name="Labutti K."/>
            <person name="Lipzen A."/>
            <person name="Ng V."/>
            <person name="Sandor L."/>
            <person name="Barry K."/>
            <person name="Martinez A.T."/>
            <person name="Xiao Y."/>
            <person name="Gibbons J.G."/>
            <person name="Terashima K."/>
            <person name="Hibbett D.S."/>
            <person name="Grigoriev I.V."/>
        </authorList>
    </citation>
    <scope>NUCLEOTIDE SEQUENCE</scope>
    <source>
        <strain evidence="9">TFB10827</strain>
    </source>
</reference>
<dbReference type="EMBL" id="MU790710">
    <property type="protein sequence ID" value="KAJ3994322.1"/>
    <property type="molecule type" value="Genomic_DNA"/>
</dbReference>
<feature type="transmembrane region" description="Helical" evidence="7">
    <location>
        <begin position="68"/>
        <end position="87"/>
    </location>
</feature>
<feature type="transmembrane region" description="Helical" evidence="7">
    <location>
        <begin position="333"/>
        <end position="353"/>
    </location>
</feature>
<keyword evidence="4 7" id="KW-1133">Transmembrane helix</keyword>
<dbReference type="PROSITE" id="PS50850">
    <property type="entry name" value="MFS"/>
    <property type="match status" value="1"/>
</dbReference>
<feature type="transmembrane region" description="Helical" evidence="7">
    <location>
        <begin position="124"/>
        <end position="144"/>
    </location>
</feature>
<evidence type="ECO:0000256" key="5">
    <source>
        <dbReference type="ARBA" id="ARBA00023136"/>
    </source>
</evidence>
<feature type="compositionally biased region" description="Polar residues" evidence="6">
    <location>
        <begin position="579"/>
        <end position="603"/>
    </location>
</feature>
<dbReference type="InterPro" id="IPR020846">
    <property type="entry name" value="MFS_dom"/>
</dbReference>
<evidence type="ECO:0000256" key="2">
    <source>
        <dbReference type="ARBA" id="ARBA00022448"/>
    </source>
</evidence>
<comment type="subcellular location">
    <subcellularLocation>
        <location evidence="1">Endomembrane system</location>
        <topology evidence="1">Multi-pass membrane protein</topology>
    </subcellularLocation>
</comment>
<feature type="region of interest" description="Disordered" evidence="6">
    <location>
        <begin position="522"/>
        <end position="642"/>
    </location>
</feature>
<evidence type="ECO:0000256" key="1">
    <source>
        <dbReference type="ARBA" id="ARBA00004127"/>
    </source>
</evidence>
<keyword evidence="10" id="KW-1185">Reference proteome</keyword>
<dbReference type="Proteomes" id="UP001163828">
    <property type="component" value="Unassembled WGS sequence"/>
</dbReference>
<feature type="transmembrane region" description="Helical" evidence="7">
    <location>
        <begin position="500"/>
        <end position="518"/>
    </location>
</feature>
<sequence length="642" mass="69961">MSTSHEGAPLLPKTVSHKARLGPLEISKSMRYGILAGVWMATFLSSVNMSLVPTMLPSISSEFQKSHQASWLGTAYLLATSTFTPLYGRLANVLGRRGAAQVAILFTGLGTVACGFSTNMEMLIASRFLAGIGGGGVNTIATIIVSDMYSLRERGLAQGVASVFNGFGLGFGGPLGGLITDWFGWRWAFLCQVPLFVISLFLTTVNLRYVTKGKGKSTIEVLKRIDYFGNFTLLISVGSMLFFLSTRFNANFPWSDARVIVPLALSIVFIIIFVIVELYISPEPVLAPFLLKQKIPVLVGISNFLVATCNFTITYFFPMWFQTVMLTNASTAGLHILPNSISMSLGSVFAGLMMHRTGKYKMINMIFGIFPFIGTVLISQIHENSGWIQSWFSIIPMGFGNAVVLQTMLIALLAHIPESHMAVGTGFGQLFRGIGQVGGVAISSAIFQWKLDGALRERIDGPDAEQIITHIRQNARAVVTLPPELQHIARDSYAVSLKTVFFFASVSTLLAYIVRLPIPEKDLGSRPRSNSAPPLPPPSTSSNSPKRHSRAIEGELIFQGSERDRDDDDDDEDDGQEPITVTTPDSEISETSATEPFLLSSSPKAMPKRKRRLSTFESTEGILDLESRRIGGSARTGSSLMN</sequence>